<gene>
    <name evidence="2" type="ORF">DS079_08965</name>
</gene>
<dbReference type="GeneID" id="78121151"/>
<proteinExistence type="predicted"/>
<name>A0A3R8QP68_9MICO</name>
<evidence type="ECO:0008006" key="4">
    <source>
        <dbReference type="Google" id="ProtNLM"/>
    </source>
</evidence>
<comment type="caution">
    <text evidence="2">The sequence shown here is derived from an EMBL/GenBank/DDBJ whole genome shotgun (WGS) entry which is preliminary data.</text>
</comment>
<keyword evidence="3" id="KW-1185">Reference proteome</keyword>
<protein>
    <recommendedName>
        <fullName evidence="4">WXG100 family type VII secretion target</fullName>
    </recommendedName>
</protein>
<dbReference type="AlphaFoldDB" id="A0A3R8QP68"/>
<organism evidence="2 3">
    <name type="scientific">Brachybacterium paraconglomeratum</name>
    <dbReference type="NCBI Taxonomy" id="173362"/>
    <lineage>
        <taxon>Bacteria</taxon>
        <taxon>Bacillati</taxon>
        <taxon>Actinomycetota</taxon>
        <taxon>Actinomycetes</taxon>
        <taxon>Micrococcales</taxon>
        <taxon>Dermabacteraceae</taxon>
        <taxon>Brachybacterium</taxon>
    </lineage>
</organism>
<sequence length="628" mass="64958">MAFQGADTQQLRAQASLTRQGSEQLRASALGISRSARSVTWYGEDAERFRESCSLVVRKMEALGERLTALEDELGRHAEEQDTASDGDGSGLSALFGGLLGGPFGGMAGGLLGLLGGLRAPAGSRWGGLPGENIGMGNVLTHDAGGAGGTDRPPIEDEDFKEATREGDTTLEGEVHAGAVKGEATQNSQKITLSEDLVDLESKGTVDLSKKITRSQSVERIVNDDGTLTYVFEASLTDTSTVGADGKVVDGSVTSEVGNSHSYSVTVPAGTSVADAAAIDPFDPSTLPSGSSATVENSLTGELSATAGVTYRGVRAGADVSVSEELTYVTTVARGEDGTISVDQGPGTAHGIDGGFSVGVEDVASIKAGIGADVEVSTVEHARFTGDESGMQAAQEALLSGAMPEDTGGPVLERYQDVRETVVGSFGASGTIGSEESGASGGASTEFSAREKITRTYPDGHQVWEARAASWGKGHDAIAVEQGETGRAPTYMLDLGTSAPSLNEMYPETLHTDPHSSAPDTRIAYTEQELRSMMEYSEVGEDPFDYLATRAMDGPSGAERMYYDYKHLDTAEQEMLVETGQASAPTGYRPDAPGQVLEPGQTSEAVADRGGATASGAPGGRHATPSAT</sequence>
<dbReference type="RefSeq" id="WP_126986674.1">
    <property type="nucleotide sequence ID" value="NZ_JBCLTI010000014.1"/>
</dbReference>
<accession>A0A3R8QP68</accession>
<evidence type="ECO:0000313" key="3">
    <source>
        <dbReference type="Proteomes" id="UP000274327"/>
    </source>
</evidence>
<feature type="region of interest" description="Disordered" evidence="1">
    <location>
        <begin position="580"/>
        <end position="628"/>
    </location>
</feature>
<dbReference type="Proteomes" id="UP000274327">
    <property type="component" value="Unassembled WGS sequence"/>
</dbReference>
<reference evidence="2 3" key="1">
    <citation type="submission" date="2018-07" db="EMBL/GenBank/DDBJ databases">
        <title>Brachybacteriurn paraconglorneratum KCTC 9916.</title>
        <authorList>
            <person name="Li Y."/>
        </authorList>
    </citation>
    <scope>NUCLEOTIDE SEQUENCE [LARGE SCALE GENOMIC DNA]</scope>
    <source>
        <strain evidence="2 3">KCTC 9916</strain>
    </source>
</reference>
<evidence type="ECO:0000256" key="1">
    <source>
        <dbReference type="SAM" id="MobiDB-lite"/>
    </source>
</evidence>
<evidence type="ECO:0000313" key="2">
    <source>
        <dbReference type="EMBL" id="RRR18901.1"/>
    </source>
</evidence>
<dbReference type="EMBL" id="QOCI01000006">
    <property type="protein sequence ID" value="RRR18901.1"/>
    <property type="molecule type" value="Genomic_DNA"/>
</dbReference>